<sequence>MILKSNKYILITIFGMLFFIITCFFIYIKFTAVEKNMTPILSTVYTIKKDIIEQEVMATGILKPYQTVFVGAQVNGQLQKIYVKEGDKVKKGQILAVVDPSLQQSELINAQAQLDSALANKKVSEALLEQYRRELERQKIMKKEGTGTEAEYDVAKSQYTSQKEQIKINKAQIVQAEMAVQAARTNLGYTKIVAPIDGEVLGVLASEGQTIVSSQSAPTIFVLANIDKMIVETNISEADIQKVISGQKVRFNVSSQPDHTYESILSVIQSAPREYFETNPASKKSSSIKDSIYYVGEFEINNTERKLKISMTAQVYINTLRKENILKLPIIYLDRKTGVDKYMVYLYENNSIIEREIETGVRSDDFVEVVSGLNEGDKVILKS</sequence>
<dbReference type="InterPro" id="IPR058627">
    <property type="entry name" value="MdtA-like_C"/>
</dbReference>
<dbReference type="InterPro" id="IPR006143">
    <property type="entry name" value="RND_pump_MFP"/>
</dbReference>
<comment type="subcellular location">
    <subcellularLocation>
        <location evidence="1">Cell envelope</location>
    </subcellularLocation>
</comment>
<dbReference type="InterPro" id="IPR058625">
    <property type="entry name" value="MdtA-like_BSH"/>
</dbReference>
<comment type="caution">
    <text evidence="9">The sequence shown here is derived from an EMBL/GenBank/DDBJ whole genome shotgun (WGS) entry which is preliminary data.</text>
</comment>
<protein>
    <submittedName>
        <fullName evidence="9">Efflux RND transporter periplasmic adaptor subunit</fullName>
    </submittedName>
</protein>
<dbReference type="SUPFAM" id="SSF111369">
    <property type="entry name" value="HlyD-like secretion proteins"/>
    <property type="match status" value="1"/>
</dbReference>
<dbReference type="GO" id="GO:0030313">
    <property type="term" value="C:cell envelope"/>
    <property type="evidence" value="ECO:0007669"/>
    <property type="project" value="UniProtKB-SubCell"/>
</dbReference>
<name>A0A749C0T7_SALER</name>
<dbReference type="GO" id="GO:0019898">
    <property type="term" value="C:extrinsic component of membrane"/>
    <property type="evidence" value="ECO:0007669"/>
    <property type="project" value="InterPro"/>
</dbReference>
<dbReference type="GO" id="GO:1990195">
    <property type="term" value="C:macrolide transmembrane transporter complex"/>
    <property type="evidence" value="ECO:0007669"/>
    <property type="project" value="InterPro"/>
</dbReference>
<dbReference type="PANTHER" id="PTHR30469:SF33">
    <property type="entry name" value="SLR1207 PROTEIN"/>
    <property type="match status" value="1"/>
</dbReference>
<evidence type="ECO:0000256" key="1">
    <source>
        <dbReference type="ARBA" id="ARBA00004196"/>
    </source>
</evidence>
<accession>A0A749C0T7</accession>
<dbReference type="GO" id="GO:0015562">
    <property type="term" value="F:efflux transmembrane transporter activity"/>
    <property type="evidence" value="ECO:0007669"/>
    <property type="project" value="TreeGrafter"/>
</dbReference>
<keyword evidence="6" id="KW-0472">Membrane</keyword>
<evidence type="ECO:0000256" key="5">
    <source>
        <dbReference type="SAM" id="Coils"/>
    </source>
</evidence>
<dbReference type="EMBL" id="DAAVNH010000012">
    <property type="protein sequence ID" value="HAF5506682.1"/>
    <property type="molecule type" value="Genomic_DNA"/>
</dbReference>
<evidence type="ECO:0000313" key="9">
    <source>
        <dbReference type="EMBL" id="HAF5506682.1"/>
    </source>
</evidence>
<dbReference type="Gene3D" id="2.40.50.100">
    <property type="match status" value="1"/>
</dbReference>
<comment type="similarity">
    <text evidence="2">Belongs to the membrane fusion protein (MFP) (TC 8.A.1) family.</text>
</comment>
<feature type="transmembrane region" description="Helical" evidence="6">
    <location>
        <begin position="7"/>
        <end position="28"/>
    </location>
</feature>
<proteinExistence type="inferred from homology"/>
<feature type="coiled-coil region" evidence="5">
    <location>
        <begin position="114"/>
        <end position="141"/>
    </location>
</feature>
<evidence type="ECO:0000256" key="6">
    <source>
        <dbReference type="SAM" id="Phobius"/>
    </source>
</evidence>
<evidence type="ECO:0000259" key="8">
    <source>
        <dbReference type="Pfam" id="PF25967"/>
    </source>
</evidence>
<dbReference type="AlphaFoldDB" id="A0A749C0T7"/>
<reference evidence="9" key="2">
    <citation type="submission" date="2020-02" db="EMBL/GenBank/DDBJ databases">
        <authorList>
            <consortium name="NCBI Pathogen Detection Project"/>
        </authorList>
    </citation>
    <scope>NUCLEOTIDE SEQUENCE</scope>
    <source>
        <strain evidence="9">MA.GW_S01999-08</strain>
    </source>
</reference>
<keyword evidence="6" id="KW-0812">Transmembrane</keyword>
<organism evidence="9">
    <name type="scientific">Salmonella enterica</name>
    <name type="common">Salmonella choleraesuis</name>
    <dbReference type="NCBI Taxonomy" id="28901"/>
    <lineage>
        <taxon>Bacteria</taxon>
        <taxon>Pseudomonadati</taxon>
        <taxon>Pseudomonadota</taxon>
        <taxon>Gammaproteobacteria</taxon>
        <taxon>Enterobacterales</taxon>
        <taxon>Enterobacteriaceae</taxon>
        <taxon>Salmonella</taxon>
    </lineage>
</organism>
<keyword evidence="4 5" id="KW-0175">Coiled coil</keyword>
<dbReference type="Gene3D" id="2.40.30.170">
    <property type="match status" value="1"/>
</dbReference>
<evidence type="ECO:0000256" key="4">
    <source>
        <dbReference type="ARBA" id="ARBA00023054"/>
    </source>
</evidence>
<evidence type="ECO:0000256" key="3">
    <source>
        <dbReference type="ARBA" id="ARBA00022448"/>
    </source>
</evidence>
<keyword evidence="3" id="KW-0813">Transport</keyword>
<dbReference type="GO" id="GO:1990961">
    <property type="term" value="P:xenobiotic detoxification by transmembrane export across the plasma membrane"/>
    <property type="evidence" value="ECO:0007669"/>
    <property type="project" value="InterPro"/>
</dbReference>
<dbReference type="PRINTS" id="PR01490">
    <property type="entry name" value="RTXTOXIND"/>
</dbReference>
<dbReference type="Gene3D" id="2.40.420.20">
    <property type="match status" value="1"/>
</dbReference>
<dbReference type="Gene3D" id="6.10.140.1990">
    <property type="match status" value="1"/>
</dbReference>
<dbReference type="Pfam" id="PF25917">
    <property type="entry name" value="BSH_RND"/>
    <property type="match status" value="1"/>
</dbReference>
<evidence type="ECO:0000256" key="2">
    <source>
        <dbReference type="ARBA" id="ARBA00009477"/>
    </source>
</evidence>
<reference evidence="9" key="1">
    <citation type="journal article" date="2018" name="Genome Biol.">
        <title>SKESA: strategic k-mer extension for scrupulous assemblies.</title>
        <authorList>
            <person name="Souvorov A."/>
            <person name="Agarwala R."/>
            <person name="Lipman D.J."/>
        </authorList>
    </citation>
    <scope>NUCLEOTIDE SEQUENCE</scope>
    <source>
        <strain evidence="9">MA.GW_S01999-08</strain>
    </source>
</reference>
<feature type="domain" description="Multidrug resistance protein MdtA-like C-terminal permuted SH3" evidence="8">
    <location>
        <begin position="335"/>
        <end position="381"/>
    </location>
</feature>
<keyword evidence="6" id="KW-1133">Transmembrane helix</keyword>
<feature type="domain" description="Multidrug resistance protein MdtA-like barrel-sandwich hybrid" evidence="7">
    <location>
        <begin position="67"/>
        <end position="222"/>
    </location>
</feature>
<dbReference type="Pfam" id="PF25967">
    <property type="entry name" value="RND-MFP_C"/>
    <property type="match status" value="1"/>
</dbReference>
<dbReference type="InterPro" id="IPR030190">
    <property type="entry name" value="MacA_alpha-hairpin_sf"/>
</dbReference>
<evidence type="ECO:0000259" key="7">
    <source>
        <dbReference type="Pfam" id="PF25917"/>
    </source>
</evidence>
<dbReference type="PANTHER" id="PTHR30469">
    <property type="entry name" value="MULTIDRUG RESISTANCE PROTEIN MDTA"/>
    <property type="match status" value="1"/>
</dbReference>
<dbReference type="NCBIfam" id="TIGR01730">
    <property type="entry name" value="RND_mfp"/>
    <property type="match status" value="1"/>
</dbReference>
<dbReference type="GO" id="GO:1990281">
    <property type="term" value="C:efflux pump complex"/>
    <property type="evidence" value="ECO:0007669"/>
    <property type="project" value="TreeGrafter"/>
</dbReference>
<gene>
    <name evidence="9" type="ORF">G8C29_004328</name>
</gene>